<accession>A0A3E2BQY7</accession>
<evidence type="ECO:0000256" key="1">
    <source>
        <dbReference type="SAM" id="MobiDB-lite"/>
    </source>
</evidence>
<dbReference type="Proteomes" id="UP000257323">
    <property type="component" value="Unassembled WGS sequence"/>
</dbReference>
<protein>
    <submittedName>
        <fullName evidence="2">Uncharacterized protein</fullName>
    </submittedName>
</protein>
<dbReference type="AlphaFoldDB" id="A0A3E2BQY7"/>
<evidence type="ECO:0000313" key="2">
    <source>
        <dbReference type="EMBL" id="RFT17138.1"/>
    </source>
</evidence>
<evidence type="ECO:0000313" key="3">
    <source>
        <dbReference type="Proteomes" id="UP000257323"/>
    </source>
</evidence>
<feature type="region of interest" description="Disordered" evidence="1">
    <location>
        <begin position="1"/>
        <end position="49"/>
    </location>
</feature>
<gene>
    <name evidence="2" type="ORF">OP8BY_1080</name>
</gene>
<comment type="caution">
    <text evidence="2">The sequence shown here is derived from an EMBL/GenBank/DDBJ whole genome shotgun (WGS) entry which is preliminary data.</text>
</comment>
<dbReference type="EMBL" id="QUAH01000001">
    <property type="protein sequence ID" value="RFT17138.1"/>
    <property type="molecule type" value="Genomic_DNA"/>
</dbReference>
<reference evidence="2 3" key="1">
    <citation type="submission" date="2018-08" db="EMBL/GenBank/DDBJ databases">
        <title>Genome analysis of the thermophilic bacterium of the candidate phylum Aminicenantes from deep subsurface aquifer revealed its physiology and ecological role.</title>
        <authorList>
            <person name="Kadnikov V.V."/>
            <person name="Mardanov A.V."/>
            <person name="Beletsky A.V."/>
            <person name="Karnachuk O.V."/>
            <person name="Ravin N.V."/>
        </authorList>
    </citation>
    <scope>NUCLEOTIDE SEQUENCE [LARGE SCALE GENOMIC DNA]</scope>
    <source>
        <strain evidence="2">BY38</strain>
    </source>
</reference>
<feature type="compositionally biased region" description="Basic and acidic residues" evidence="1">
    <location>
        <begin position="26"/>
        <end position="35"/>
    </location>
</feature>
<sequence length="49" mass="5425">MNRKSQKSWLRDSLNPGLKSNSQVKKMGDAVEPRRGSRAGCLEQPRVAG</sequence>
<organism evidence="2 3">
    <name type="scientific">Candidatus Saccharicenans subterraneus</name>
    <dbReference type="NCBI Taxonomy" id="2508984"/>
    <lineage>
        <taxon>Bacteria</taxon>
        <taxon>Candidatus Aminicenantota</taxon>
        <taxon>Candidatus Aminicenantia</taxon>
        <taxon>Candidatus Aminicenantales</taxon>
        <taxon>Candidatus Saccharicenantaceae</taxon>
        <taxon>Candidatus Saccharicenans</taxon>
    </lineage>
</organism>
<proteinExistence type="predicted"/>
<name>A0A3E2BQY7_9BACT</name>